<evidence type="ECO:0000313" key="2">
    <source>
        <dbReference type="Proteomes" id="UP000829420"/>
    </source>
</evidence>
<organism evidence="1 2">
    <name type="scientific">Moellerella wisconsensis</name>
    <dbReference type="NCBI Taxonomy" id="158849"/>
    <lineage>
        <taxon>Bacteria</taxon>
        <taxon>Pseudomonadati</taxon>
        <taxon>Pseudomonadota</taxon>
        <taxon>Gammaproteobacteria</taxon>
        <taxon>Enterobacterales</taxon>
        <taxon>Morganellaceae</taxon>
        <taxon>Moellerella</taxon>
    </lineage>
</organism>
<keyword evidence="2" id="KW-1185">Reference proteome</keyword>
<protein>
    <submittedName>
        <fullName evidence="1">Uncharacterized protein</fullName>
    </submittedName>
</protein>
<geneLocation type="plasmid" evidence="1 2">
    <name>pW1-a</name>
</geneLocation>
<sequence length="89" mass="9901">MNCMSACALIEYNNASAKLRGVVVPGDEVCVKYALSRWAVIAFRIRNTDDKFTRIPVEDWIEGIQATVNPSPSRDRILSALARCKPGIF</sequence>
<name>A0ACD3YBN7_9GAMM</name>
<gene>
    <name evidence="1" type="ORF">MNY70_17225</name>
</gene>
<dbReference type="Proteomes" id="UP000829420">
    <property type="component" value="Plasmid pW1-a"/>
</dbReference>
<evidence type="ECO:0000313" key="1">
    <source>
        <dbReference type="EMBL" id="UNH40582.1"/>
    </source>
</evidence>
<accession>A0ACD3YBN7</accession>
<proteinExistence type="predicted"/>
<keyword evidence="1" id="KW-0614">Plasmid</keyword>
<reference evidence="1" key="1">
    <citation type="submission" date="2022-03" db="EMBL/GenBank/DDBJ databases">
        <title>ESBL-producing Moellerella wisconsensis and Escherichia marmotae isolated from wild game meat.</title>
        <authorList>
            <person name="Biggel M."/>
        </authorList>
    </citation>
    <scope>NUCLEOTIDE SEQUENCE</scope>
    <source>
        <strain evidence="1">W1</strain>
    </source>
</reference>
<dbReference type="EMBL" id="CP093256">
    <property type="protein sequence ID" value="UNH40582.1"/>
    <property type="molecule type" value="Genomic_DNA"/>
</dbReference>